<comment type="caution">
    <text evidence="4">The sequence shown here is derived from an EMBL/GenBank/DDBJ whole genome shotgun (WGS) entry which is preliminary data.</text>
</comment>
<sequence length="51" mass="5669">MPKATLVMIEPLGEDDWEVLELNSEHAEASTLKQIRVAHEGLRSFCGCTVN</sequence>
<evidence type="ECO:0000256" key="1">
    <source>
        <dbReference type="ARBA" id="ARBA00022741"/>
    </source>
</evidence>
<evidence type="ECO:0000256" key="2">
    <source>
        <dbReference type="ARBA" id="ARBA00022840"/>
    </source>
</evidence>
<dbReference type="InterPro" id="IPR029067">
    <property type="entry name" value="CDC48_domain_2-like_sf"/>
</dbReference>
<proteinExistence type="predicted"/>
<name>A0AAN7KZ07_9MYRT</name>
<dbReference type="Proteomes" id="UP001345219">
    <property type="component" value="Chromosome 22"/>
</dbReference>
<evidence type="ECO:0000313" key="4">
    <source>
        <dbReference type="EMBL" id="KAK4774074.1"/>
    </source>
</evidence>
<accession>A0AAN7KZ07</accession>
<dbReference type="GO" id="GO:0007031">
    <property type="term" value="P:peroxisome organization"/>
    <property type="evidence" value="ECO:0007669"/>
    <property type="project" value="InterPro"/>
</dbReference>
<organism evidence="4 5">
    <name type="scientific">Trapa incisa</name>
    <dbReference type="NCBI Taxonomy" id="236973"/>
    <lineage>
        <taxon>Eukaryota</taxon>
        <taxon>Viridiplantae</taxon>
        <taxon>Streptophyta</taxon>
        <taxon>Embryophyta</taxon>
        <taxon>Tracheophyta</taxon>
        <taxon>Spermatophyta</taxon>
        <taxon>Magnoliopsida</taxon>
        <taxon>eudicotyledons</taxon>
        <taxon>Gunneridae</taxon>
        <taxon>Pentapetalae</taxon>
        <taxon>rosids</taxon>
        <taxon>malvids</taxon>
        <taxon>Myrtales</taxon>
        <taxon>Lythraceae</taxon>
        <taxon>Trapa</taxon>
    </lineage>
</organism>
<dbReference type="GO" id="GO:0005777">
    <property type="term" value="C:peroxisome"/>
    <property type="evidence" value="ECO:0007669"/>
    <property type="project" value="InterPro"/>
</dbReference>
<dbReference type="SUPFAM" id="SSF54585">
    <property type="entry name" value="Cdc48 domain 2-like"/>
    <property type="match status" value="1"/>
</dbReference>
<evidence type="ECO:0000313" key="5">
    <source>
        <dbReference type="Proteomes" id="UP001345219"/>
    </source>
</evidence>
<keyword evidence="5" id="KW-1185">Reference proteome</keyword>
<dbReference type="EMBL" id="JAXIOK010000004">
    <property type="protein sequence ID" value="KAK4774074.1"/>
    <property type="molecule type" value="Genomic_DNA"/>
</dbReference>
<gene>
    <name evidence="4" type="ORF">SAY87_029093</name>
</gene>
<dbReference type="GO" id="GO:0005524">
    <property type="term" value="F:ATP binding"/>
    <property type="evidence" value="ECO:0007669"/>
    <property type="project" value="UniProtKB-KW"/>
</dbReference>
<keyword evidence="2" id="KW-0067">ATP-binding</keyword>
<keyword evidence="1" id="KW-0547">Nucleotide-binding</keyword>
<dbReference type="AlphaFoldDB" id="A0AAN7KZ07"/>
<dbReference type="InterPro" id="IPR015342">
    <property type="entry name" value="PEX1-N_C-lobe"/>
</dbReference>
<dbReference type="Pfam" id="PF09262">
    <property type="entry name" value="PEX-1N"/>
    <property type="match status" value="1"/>
</dbReference>
<reference evidence="4 5" key="1">
    <citation type="journal article" date="2023" name="Hortic Res">
        <title>Pangenome of water caltrop reveals structural variations and asymmetric subgenome divergence after allopolyploidization.</title>
        <authorList>
            <person name="Zhang X."/>
            <person name="Chen Y."/>
            <person name="Wang L."/>
            <person name="Yuan Y."/>
            <person name="Fang M."/>
            <person name="Shi L."/>
            <person name="Lu R."/>
            <person name="Comes H.P."/>
            <person name="Ma Y."/>
            <person name="Chen Y."/>
            <person name="Huang G."/>
            <person name="Zhou Y."/>
            <person name="Zheng Z."/>
            <person name="Qiu Y."/>
        </authorList>
    </citation>
    <scope>NUCLEOTIDE SEQUENCE [LARGE SCALE GENOMIC DNA]</scope>
    <source>
        <tissue evidence="4">Roots</tissue>
    </source>
</reference>
<evidence type="ECO:0000259" key="3">
    <source>
        <dbReference type="Pfam" id="PF09262"/>
    </source>
</evidence>
<dbReference type="Gene3D" id="3.10.330.10">
    <property type="match status" value="1"/>
</dbReference>
<feature type="domain" description="Peroxisomal ATPase PEX1 N-terminal C-lobe" evidence="3">
    <location>
        <begin position="7"/>
        <end position="41"/>
    </location>
</feature>
<protein>
    <recommendedName>
        <fullName evidence="3">Peroxisomal ATPase PEX1 N-terminal C-lobe domain-containing protein</fullName>
    </recommendedName>
</protein>